<dbReference type="EMBL" id="VTUZ01000005">
    <property type="protein sequence ID" value="KAA1013152.1"/>
    <property type="molecule type" value="Genomic_DNA"/>
</dbReference>
<dbReference type="RefSeq" id="WP_149669782.1">
    <property type="nucleotide sequence ID" value="NZ_VTUZ01000005.1"/>
</dbReference>
<organism evidence="3 4">
    <name type="scientific">Paraburkholderia panacisoli</name>
    <dbReference type="NCBI Taxonomy" id="2603818"/>
    <lineage>
        <taxon>Bacteria</taxon>
        <taxon>Pseudomonadati</taxon>
        <taxon>Pseudomonadota</taxon>
        <taxon>Betaproteobacteria</taxon>
        <taxon>Burkholderiales</taxon>
        <taxon>Burkholderiaceae</taxon>
        <taxon>Paraburkholderia</taxon>
    </lineage>
</organism>
<feature type="region of interest" description="Disordered" evidence="1">
    <location>
        <begin position="429"/>
        <end position="450"/>
    </location>
</feature>
<keyword evidence="4" id="KW-1185">Reference proteome</keyword>
<evidence type="ECO:0000259" key="2">
    <source>
        <dbReference type="Pfam" id="PF06527"/>
    </source>
</evidence>
<evidence type="ECO:0000313" key="4">
    <source>
        <dbReference type="Proteomes" id="UP000325273"/>
    </source>
</evidence>
<protein>
    <submittedName>
        <fullName evidence="3">TniQ family protein</fullName>
    </submittedName>
</protein>
<dbReference type="AlphaFoldDB" id="A0A5B0HDH7"/>
<dbReference type="Proteomes" id="UP000325273">
    <property type="component" value="Unassembled WGS sequence"/>
</dbReference>
<sequence>MQLPFTLPPYPDEILGSWLARNELHNGKGAWLALLQELGSGVEECCFFDIPDYSPELAALLEALGAPSYQQVLLNLTTVPYWLAFDAAQPEQGILSGTENVPLLHGQHDRLVRNPRYLIKDYRSQVGIRFCPVCLTQDIRAVGEPYWHRVHQLPNVTICPEHRVRLLSNCERCTRRCAPQHERRILLPRLACICGYDLSTVIISPILDEVRLKLVEISVDALRSGVPSYDRRQLHEFLLSKASVSKQNKIVAEAYGGYTTTIREAEKRQVSDVRWVWFPEYRYITRVRAVNVCALLAALKLGLPTLDSISEVSVLPADRRDGLQIPTVRQAQEFILRRLRKGPGAYVWHTTDVHYWVIRLLDPNWLTRHFPQKTALRAPPSIKDDRVSIKQNLAGKWRLKEVKSTAAFARARVRDQSWLRDQCAKLKRSRTRRQPINSTRSTKSNRRTLPPANVRHRQALRSALRAMLLDEGYPVTVTAAELGARAQLGFCITNNTLNSDPNLLAEVRQARRELPSRRIMWAVRQLQSRQAPISVAAVATCARLSRHKSSSELIRHLLGDLVERRN</sequence>
<name>A0A5B0HDH7_9BURK</name>
<dbReference type="InterPro" id="IPR009492">
    <property type="entry name" value="TniQ"/>
</dbReference>
<evidence type="ECO:0000256" key="1">
    <source>
        <dbReference type="SAM" id="MobiDB-lite"/>
    </source>
</evidence>
<gene>
    <name evidence="3" type="ORF">FVF58_10245</name>
</gene>
<proteinExistence type="predicted"/>
<accession>A0A5B0HDH7</accession>
<comment type="caution">
    <text evidence="3">The sequence shown here is derived from an EMBL/GenBank/DDBJ whole genome shotgun (WGS) entry which is preliminary data.</text>
</comment>
<reference evidence="3 4" key="1">
    <citation type="submission" date="2019-08" db="EMBL/GenBank/DDBJ databases">
        <title>Paraburkholderia sp. DCY113.</title>
        <authorList>
            <person name="Kang J."/>
        </authorList>
    </citation>
    <scope>NUCLEOTIDE SEQUENCE [LARGE SCALE GENOMIC DNA]</scope>
    <source>
        <strain evidence="3 4">DCY113</strain>
    </source>
</reference>
<feature type="domain" description="TniQ" evidence="2">
    <location>
        <begin position="4"/>
        <end position="166"/>
    </location>
</feature>
<dbReference type="Pfam" id="PF06527">
    <property type="entry name" value="TniQ"/>
    <property type="match status" value="1"/>
</dbReference>
<evidence type="ECO:0000313" key="3">
    <source>
        <dbReference type="EMBL" id="KAA1013152.1"/>
    </source>
</evidence>